<evidence type="ECO:0000256" key="5">
    <source>
        <dbReference type="RuleBase" id="RU003762"/>
    </source>
</evidence>
<dbReference type="WBParaSite" id="ECPE_0000193701-mRNA-1">
    <property type="protein sequence ID" value="ECPE_0000193701-mRNA-1"/>
    <property type="gene ID" value="ECPE_0000193701"/>
</dbReference>
<dbReference type="SMART" id="SM00191">
    <property type="entry name" value="Int_alpha"/>
    <property type="match status" value="2"/>
</dbReference>
<dbReference type="GO" id="GO:0007160">
    <property type="term" value="P:cell-matrix adhesion"/>
    <property type="evidence" value="ECO:0007669"/>
    <property type="project" value="TreeGrafter"/>
</dbReference>
<dbReference type="InterPro" id="IPR013517">
    <property type="entry name" value="FG-GAP"/>
</dbReference>
<sequence>LTPIRSHLIYSHSFSLTTADLNGDGIADIIVGAPYFTERKETVDQSATATNAPVRGVRSNADLPADPGRPTSPELEELGEETERETDWGRLLPDIGRVYVFYGRPGNVTGLGVTGRPDYTGHEPVIMNGPRLAGGRFGHAITGLGDVDGDGTEDIAISCPYCADPRGGKDKGAVFVYLGRKSGRITDEPSQVGGCLTALFFFLTGLEMLYAKHAARVC</sequence>
<dbReference type="GO" id="GO:0005178">
    <property type="term" value="F:integrin binding"/>
    <property type="evidence" value="ECO:0007669"/>
    <property type="project" value="TreeGrafter"/>
</dbReference>
<dbReference type="PANTHER" id="PTHR23220:SF133">
    <property type="entry name" value="INTEGRIN ALPHA-PS2"/>
    <property type="match status" value="1"/>
</dbReference>
<dbReference type="GO" id="GO:0009897">
    <property type="term" value="C:external side of plasma membrane"/>
    <property type="evidence" value="ECO:0007669"/>
    <property type="project" value="TreeGrafter"/>
</dbReference>
<evidence type="ECO:0000256" key="6">
    <source>
        <dbReference type="SAM" id="MobiDB-lite"/>
    </source>
</evidence>
<keyword evidence="3" id="KW-0325">Glycoprotein</keyword>
<dbReference type="Gene3D" id="2.130.10.130">
    <property type="entry name" value="Integrin alpha, N-terminal"/>
    <property type="match status" value="1"/>
</dbReference>
<comment type="similarity">
    <text evidence="5">Belongs to the integrin alpha chain family.</text>
</comment>
<organism evidence="7">
    <name type="scientific">Echinostoma caproni</name>
    <dbReference type="NCBI Taxonomy" id="27848"/>
    <lineage>
        <taxon>Eukaryota</taxon>
        <taxon>Metazoa</taxon>
        <taxon>Spiralia</taxon>
        <taxon>Lophotrochozoa</taxon>
        <taxon>Platyhelminthes</taxon>
        <taxon>Trematoda</taxon>
        <taxon>Digenea</taxon>
        <taxon>Plagiorchiida</taxon>
        <taxon>Echinostomata</taxon>
        <taxon>Echinostomatoidea</taxon>
        <taxon>Echinostomatidae</taxon>
        <taxon>Echinostoma</taxon>
    </lineage>
</organism>
<dbReference type="GO" id="GO:0098609">
    <property type="term" value="P:cell-cell adhesion"/>
    <property type="evidence" value="ECO:0007669"/>
    <property type="project" value="TreeGrafter"/>
</dbReference>
<name>A0A183A4Q2_9TREM</name>
<dbReference type="PROSITE" id="PS51470">
    <property type="entry name" value="FG_GAP"/>
    <property type="match status" value="1"/>
</dbReference>
<dbReference type="PRINTS" id="PR01185">
    <property type="entry name" value="INTEGRINA"/>
</dbReference>
<comment type="subcellular location">
    <subcellularLocation>
        <location evidence="5">Membrane</location>
        <topology evidence="5">Single-pass type I membrane protein</topology>
    </subcellularLocation>
</comment>
<dbReference type="GO" id="GO:0008305">
    <property type="term" value="C:integrin complex"/>
    <property type="evidence" value="ECO:0007669"/>
    <property type="project" value="InterPro"/>
</dbReference>
<keyword evidence="5" id="KW-0675">Receptor</keyword>
<evidence type="ECO:0000313" key="7">
    <source>
        <dbReference type="WBParaSite" id="ECPE_0000193701-mRNA-1"/>
    </source>
</evidence>
<dbReference type="InterPro" id="IPR013519">
    <property type="entry name" value="Int_alpha_beta-p"/>
</dbReference>
<dbReference type="InterPro" id="IPR028994">
    <property type="entry name" value="Integrin_alpha_N"/>
</dbReference>
<feature type="repeat" description="FG-GAP" evidence="4">
    <location>
        <begin position="123"/>
        <end position="186"/>
    </location>
</feature>
<dbReference type="GO" id="GO:0033627">
    <property type="term" value="P:cell adhesion mediated by integrin"/>
    <property type="evidence" value="ECO:0007669"/>
    <property type="project" value="TreeGrafter"/>
</dbReference>
<feature type="region of interest" description="Disordered" evidence="6">
    <location>
        <begin position="42"/>
        <end position="85"/>
    </location>
</feature>
<evidence type="ECO:0000256" key="3">
    <source>
        <dbReference type="ARBA" id="ARBA00023180"/>
    </source>
</evidence>
<evidence type="ECO:0000256" key="2">
    <source>
        <dbReference type="ARBA" id="ARBA00022737"/>
    </source>
</evidence>
<dbReference type="Pfam" id="PF01839">
    <property type="entry name" value="FG-GAP"/>
    <property type="match status" value="1"/>
</dbReference>
<keyword evidence="5" id="KW-0130">Cell adhesion</keyword>
<feature type="compositionally biased region" description="Acidic residues" evidence="6">
    <location>
        <begin position="74"/>
        <end position="84"/>
    </location>
</feature>
<dbReference type="SUPFAM" id="SSF69318">
    <property type="entry name" value="Integrin alpha N-terminal domain"/>
    <property type="match status" value="1"/>
</dbReference>
<dbReference type="AlphaFoldDB" id="A0A183A4Q2"/>
<dbReference type="PANTHER" id="PTHR23220">
    <property type="entry name" value="INTEGRIN ALPHA"/>
    <property type="match status" value="1"/>
</dbReference>
<proteinExistence type="inferred from homology"/>
<dbReference type="GO" id="GO:0007229">
    <property type="term" value="P:integrin-mediated signaling pathway"/>
    <property type="evidence" value="ECO:0007669"/>
    <property type="project" value="UniProtKB-KW"/>
</dbReference>
<keyword evidence="1" id="KW-0732">Signal</keyword>
<evidence type="ECO:0000256" key="4">
    <source>
        <dbReference type="PROSITE-ProRule" id="PRU00803"/>
    </source>
</evidence>
<keyword evidence="5" id="KW-0401">Integrin</keyword>
<protein>
    <submittedName>
        <fullName evidence="7">VCBS repeat-containing protein</fullName>
    </submittedName>
</protein>
<reference evidence="7" key="1">
    <citation type="submission" date="2016-06" db="UniProtKB">
        <authorList>
            <consortium name="WormBaseParasite"/>
        </authorList>
    </citation>
    <scope>IDENTIFICATION</scope>
</reference>
<dbReference type="InterPro" id="IPR000413">
    <property type="entry name" value="Integrin_alpha"/>
</dbReference>
<accession>A0A183A4Q2</accession>
<evidence type="ECO:0000256" key="1">
    <source>
        <dbReference type="ARBA" id="ARBA00022729"/>
    </source>
</evidence>
<keyword evidence="2" id="KW-0677">Repeat</keyword>